<comment type="function">
    <text evidence="6">The UvrABC repair system catalyzes the recognition and processing of DNA lesions. UvrC both incises the 5' and 3' sides of the lesion. The N-terminal half is responsible for the 3' incision and the C-terminal half is responsible for the 5' incision.</text>
</comment>
<dbReference type="PANTHER" id="PTHR30562">
    <property type="entry name" value="UVRC/OXIDOREDUCTASE"/>
    <property type="match status" value="1"/>
</dbReference>
<name>A0A385DIL6_9ACTN</name>
<sequence>MADPSSYRPKPGQIPDSPGVYRFRDDHRRVIYVGKAKSLRQRLSSYFQDLAGLHPRTRTMVTTASSVEWTVVSTEVEALQLEYTWIKEFDPRFNVKYRDDKSYPYLAVTMNEEFPRVQVMRGQKKKGVRYFGPYGHAWAIRDTVDLLLRVFPVRTCSAGVFKNAARTGRPCLLGYIGKCAAPCVGRISPEDHRDLAEEFCDFMAGRTGAYLRRLERQMQEAAEEMEYERAGRLRDDIEALRRAMEKSAVVLADATDADLIAVAEDELEAAVQIFHVRGGRVRGQRGWVTDKVEAVDTAGLVGHALQQLYGEERGEGVPKEVLVPALPENTEAVSQWLGDRRGTQVSLRIPQRGDKKSLMETVQRNAQQSLVLHKTKRASDLTTRSRALEEIAEALELESAPLRIECYDISHFQGDDVVASMVVFEDGLARKSEYRRFQIKGRAGDTQLWHGQGQDDVRSMHEVITRRFRRYLSDRERTGEWTEEQDATEGGEVTASLTDEDGRPKRFAYPPQLVVVDGGQPQVAAAQRALDELGIDDIAVCGLAKRLEEVWVPGQDDPVVLPRTSEGLYLLQRIRDEAHRFAITYQRAKRSKRIRTSPLDDVPGLGETRKQALVKHFGSVRKLRAATVEQICEVPGIGRKTALAVAATLARSTPSVAVNTATGEIVGDEDSDEAPRETPQDAETPATPGESGGSATESPADGPGRGDGRPAEPVEGEAAGPGRAEPGGEGASQATPAPLAPELPQDASRSHGEALPLVHPAPSAPQPGEARTARVPEEGDAAPIQGVAPQHAEGEAGRGEEAQAGPGGDSPAPHRAAGSPDGGAAGQTGDPGVSGPAEQEGPGDRTAPDGGPDQAPPQTAPKNRGQQT</sequence>
<dbReference type="NCBIfam" id="TIGR00194">
    <property type="entry name" value="uvrC"/>
    <property type="match status" value="1"/>
</dbReference>
<dbReference type="PANTHER" id="PTHR30562:SF1">
    <property type="entry name" value="UVRABC SYSTEM PROTEIN C"/>
    <property type="match status" value="1"/>
</dbReference>
<dbReference type="GO" id="GO:0009380">
    <property type="term" value="C:excinuclease repair complex"/>
    <property type="evidence" value="ECO:0007669"/>
    <property type="project" value="InterPro"/>
</dbReference>
<feature type="compositionally biased region" description="Low complexity" evidence="7">
    <location>
        <begin position="713"/>
        <end position="724"/>
    </location>
</feature>
<keyword evidence="6" id="KW-0742">SOS response</keyword>
<dbReference type="SUPFAM" id="SSF82771">
    <property type="entry name" value="GIY-YIG endonuclease"/>
    <property type="match status" value="1"/>
</dbReference>
<dbReference type="Pfam" id="PF22920">
    <property type="entry name" value="UvrC_RNaseH"/>
    <property type="match status" value="1"/>
</dbReference>
<dbReference type="Gene3D" id="3.30.420.340">
    <property type="entry name" value="UvrC, RNAse H endonuclease domain"/>
    <property type="match status" value="1"/>
</dbReference>
<dbReference type="Gene3D" id="1.10.150.20">
    <property type="entry name" value="5' to 3' exonuclease, C-terminal subdomain"/>
    <property type="match status" value="1"/>
</dbReference>
<dbReference type="Gene3D" id="4.10.860.10">
    <property type="entry name" value="UVR domain"/>
    <property type="match status" value="1"/>
</dbReference>
<evidence type="ECO:0000256" key="6">
    <source>
        <dbReference type="HAMAP-Rule" id="MF_00203"/>
    </source>
</evidence>
<keyword evidence="3 6" id="KW-0228">DNA excision</keyword>
<gene>
    <name evidence="6 11" type="primary">uvrC</name>
    <name evidence="11" type="ORF">D0C37_26590</name>
</gene>
<dbReference type="PROSITE" id="PS50151">
    <property type="entry name" value="UVR"/>
    <property type="match status" value="1"/>
</dbReference>
<evidence type="ECO:0000256" key="1">
    <source>
        <dbReference type="ARBA" id="ARBA00022490"/>
    </source>
</evidence>
<accession>A0A385DIL6</accession>
<dbReference type="InterPro" id="IPR001162">
    <property type="entry name" value="UvrC_RNase_H_dom"/>
</dbReference>
<evidence type="ECO:0000256" key="3">
    <source>
        <dbReference type="ARBA" id="ARBA00022769"/>
    </source>
</evidence>
<keyword evidence="5 6" id="KW-0234">DNA repair</keyword>
<dbReference type="Pfam" id="PF08459">
    <property type="entry name" value="UvrC_RNaseH_dom"/>
    <property type="match status" value="1"/>
</dbReference>
<dbReference type="InterPro" id="IPR003583">
    <property type="entry name" value="Hlx-hairpin-Hlx_DNA-bd_motif"/>
</dbReference>
<dbReference type="Gene3D" id="3.40.1440.10">
    <property type="entry name" value="GIY-YIG endonuclease"/>
    <property type="match status" value="1"/>
</dbReference>
<evidence type="ECO:0000256" key="7">
    <source>
        <dbReference type="SAM" id="MobiDB-lite"/>
    </source>
</evidence>
<keyword evidence="1 6" id="KW-0963">Cytoplasm</keyword>
<dbReference type="Pfam" id="PF02151">
    <property type="entry name" value="UVR"/>
    <property type="match status" value="1"/>
</dbReference>
<dbReference type="InterPro" id="IPR036876">
    <property type="entry name" value="UVR_dom_sf"/>
</dbReference>
<evidence type="ECO:0000259" key="10">
    <source>
        <dbReference type="PROSITE" id="PS50165"/>
    </source>
</evidence>
<feature type="region of interest" description="Disordered" evidence="7">
    <location>
        <begin position="478"/>
        <end position="503"/>
    </location>
</feature>
<dbReference type="Pfam" id="PF01541">
    <property type="entry name" value="GIY-YIG"/>
    <property type="match status" value="1"/>
</dbReference>
<evidence type="ECO:0000256" key="4">
    <source>
        <dbReference type="ARBA" id="ARBA00022881"/>
    </source>
</evidence>
<comment type="subcellular location">
    <subcellularLocation>
        <location evidence="6">Cytoplasm</location>
    </subcellularLocation>
</comment>
<reference evidence="11 12" key="1">
    <citation type="submission" date="2018-08" db="EMBL/GenBank/DDBJ databases">
        <authorList>
            <person name="Ferrada E.E."/>
            <person name="Latorre B.A."/>
        </authorList>
    </citation>
    <scope>NUCLEOTIDE SEQUENCE [LARGE SCALE GENOMIC DNA]</scope>
    <source>
        <strain evidence="11 12">VK-A60T</strain>
    </source>
</reference>
<dbReference type="PROSITE" id="PS50164">
    <property type="entry name" value="GIY_YIG"/>
    <property type="match status" value="1"/>
</dbReference>
<keyword evidence="2 6" id="KW-0227">DNA damage</keyword>
<dbReference type="SUPFAM" id="SSF47781">
    <property type="entry name" value="RuvA domain 2-like"/>
    <property type="match status" value="1"/>
</dbReference>
<dbReference type="Proteomes" id="UP000259636">
    <property type="component" value="Chromosome"/>
</dbReference>
<dbReference type="GO" id="GO:0009432">
    <property type="term" value="P:SOS response"/>
    <property type="evidence" value="ECO:0007669"/>
    <property type="project" value="UniProtKB-UniRule"/>
</dbReference>
<feature type="domain" description="UvrC family homology region profile" evidence="10">
    <location>
        <begin position="259"/>
        <end position="530"/>
    </location>
</feature>
<evidence type="ECO:0000259" key="8">
    <source>
        <dbReference type="PROSITE" id="PS50151"/>
    </source>
</evidence>
<dbReference type="SMART" id="SM00278">
    <property type="entry name" value="HhH1"/>
    <property type="match status" value="2"/>
</dbReference>
<dbReference type="InterPro" id="IPR010994">
    <property type="entry name" value="RuvA_2-like"/>
</dbReference>
<dbReference type="InterPro" id="IPR047296">
    <property type="entry name" value="GIY-YIG_UvrC_Cho"/>
</dbReference>
<proteinExistence type="inferred from homology"/>
<feature type="region of interest" description="Disordered" evidence="7">
    <location>
        <begin position="660"/>
        <end position="868"/>
    </location>
</feature>
<dbReference type="AlphaFoldDB" id="A0A385DIL6"/>
<dbReference type="KEGG" id="sky:D0C37_26590"/>
<feature type="compositionally biased region" description="Basic and acidic residues" evidence="7">
    <location>
        <begin position="792"/>
        <end position="801"/>
    </location>
</feature>
<dbReference type="GO" id="GO:0009381">
    <property type="term" value="F:excinuclease ABC activity"/>
    <property type="evidence" value="ECO:0007669"/>
    <property type="project" value="UniProtKB-UniRule"/>
</dbReference>
<dbReference type="EMBL" id="CP031742">
    <property type="protein sequence ID" value="AXQ57810.1"/>
    <property type="molecule type" value="Genomic_DNA"/>
</dbReference>
<evidence type="ECO:0000256" key="5">
    <source>
        <dbReference type="ARBA" id="ARBA00023204"/>
    </source>
</evidence>
<dbReference type="GO" id="GO:0005737">
    <property type="term" value="C:cytoplasm"/>
    <property type="evidence" value="ECO:0007669"/>
    <property type="project" value="UniProtKB-SubCell"/>
</dbReference>
<feature type="domain" description="UVR" evidence="8">
    <location>
        <begin position="208"/>
        <end position="243"/>
    </location>
</feature>
<dbReference type="GeneID" id="300117698"/>
<dbReference type="InterPro" id="IPR000305">
    <property type="entry name" value="GIY-YIG_endonuc"/>
</dbReference>
<dbReference type="RefSeq" id="WP_117350449.1">
    <property type="nucleotide sequence ID" value="NZ_CP031742.1"/>
</dbReference>
<dbReference type="SUPFAM" id="SSF46600">
    <property type="entry name" value="C-terminal UvrC-binding domain of UvrB"/>
    <property type="match status" value="1"/>
</dbReference>
<evidence type="ECO:0000256" key="2">
    <source>
        <dbReference type="ARBA" id="ARBA00022763"/>
    </source>
</evidence>
<dbReference type="CDD" id="cd10434">
    <property type="entry name" value="GIY-YIG_UvrC_Cho"/>
    <property type="match status" value="1"/>
</dbReference>
<dbReference type="FunFam" id="3.40.1440.10:FF:000001">
    <property type="entry name" value="UvrABC system protein C"/>
    <property type="match status" value="1"/>
</dbReference>
<dbReference type="GO" id="GO:0003677">
    <property type="term" value="F:DNA binding"/>
    <property type="evidence" value="ECO:0007669"/>
    <property type="project" value="UniProtKB-UniRule"/>
</dbReference>
<dbReference type="SMART" id="SM00465">
    <property type="entry name" value="GIYc"/>
    <property type="match status" value="1"/>
</dbReference>
<organism evidence="11 12">
    <name type="scientific">Streptomyces koyangensis</name>
    <dbReference type="NCBI Taxonomy" id="188770"/>
    <lineage>
        <taxon>Bacteria</taxon>
        <taxon>Bacillati</taxon>
        <taxon>Actinomycetota</taxon>
        <taxon>Actinomycetes</taxon>
        <taxon>Kitasatosporales</taxon>
        <taxon>Streptomycetaceae</taxon>
        <taxon>Streptomyces</taxon>
        <taxon>Streptomyces aurantiacus group</taxon>
    </lineage>
</organism>
<dbReference type="InterPro" id="IPR004791">
    <property type="entry name" value="UvrC"/>
</dbReference>
<protein>
    <recommendedName>
        <fullName evidence="6">UvrABC system protein C</fullName>
        <shortName evidence="6">Protein UvrC</shortName>
    </recommendedName>
    <alternativeName>
        <fullName evidence="6">Excinuclease ABC subunit C</fullName>
    </alternativeName>
</protein>
<dbReference type="GO" id="GO:0006289">
    <property type="term" value="P:nucleotide-excision repair"/>
    <property type="evidence" value="ECO:0007669"/>
    <property type="project" value="UniProtKB-UniRule"/>
</dbReference>
<dbReference type="NCBIfam" id="NF001824">
    <property type="entry name" value="PRK00558.1-5"/>
    <property type="match status" value="1"/>
</dbReference>
<dbReference type="InterPro" id="IPR035901">
    <property type="entry name" value="GIY-YIG_endonuc_sf"/>
</dbReference>
<dbReference type="HAMAP" id="MF_00203">
    <property type="entry name" value="UvrC"/>
    <property type="match status" value="1"/>
</dbReference>
<feature type="domain" description="GIY-YIG" evidence="9">
    <location>
        <begin position="16"/>
        <end position="95"/>
    </location>
</feature>
<comment type="similarity">
    <text evidence="6">Belongs to the UvrC family.</text>
</comment>
<comment type="subunit">
    <text evidence="6">Interacts with UvrB in an incision complex.</text>
</comment>
<dbReference type="InterPro" id="IPR038476">
    <property type="entry name" value="UvrC_RNase_H_dom_sf"/>
</dbReference>
<evidence type="ECO:0000313" key="11">
    <source>
        <dbReference type="EMBL" id="AXQ57810.1"/>
    </source>
</evidence>
<dbReference type="Pfam" id="PF14520">
    <property type="entry name" value="HHH_5"/>
    <property type="match status" value="1"/>
</dbReference>
<dbReference type="InterPro" id="IPR050066">
    <property type="entry name" value="UvrABC_protein_C"/>
</dbReference>
<evidence type="ECO:0000259" key="9">
    <source>
        <dbReference type="PROSITE" id="PS50164"/>
    </source>
</evidence>
<keyword evidence="4 6" id="KW-0267">Excision nuclease</keyword>
<evidence type="ECO:0000313" key="12">
    <source>
        <dbReference type="Proteomes" id="UP000259636"/>
    </source>
</evidence>
<dbReference type="PROSITE" id="PS50165">
    <property type="entry name" value="UVRC"/>
    <property type="match status" value="1"/>
</dbReference>
<dbReference type="InterPro" id="IPR001943">
    <property type="entry name" value="UVR_dom"/>
</dbReference>